<keyword evidence="3" id="KW-1185">Reference proteome</keyword>
<dbReference type="WBParaSite" id="PSAMB.scaffold11678size3197.g34325.t1">
    <property type="protein sequence ID" value="PSAMB.scaffold11678size3197.g34325.t1"/>
    <property type="gene ID" value="PSAMB.scaffold11678size3197.g34325"/>
</dbReference>
<dbReference type="PANTHER" id="PTHR23159">
    <property type="entry name" value="CENTROSOMAL PROTEIN 2"/>
    <property type="match status" value="1"/>
</dbReference>
<feature type="region of interest" description="Disordered" evidence="2">
    <location>
        <begin position="403"/>
        <end position="423"/>
    </location>
</feature>
<evidence type="ECO:0000256" key="1">
    <source>
        <dbReference type="SAM" id="Coils"/>
    </source>
</evidence>
<reference evidence="4" key="1">
    <citation type="submission" date="2022-11" db="UniProtKB">
        <authorList>
            <consortium name="WormBaseParasite"/>
        </authorList>
    </citation>
    <scope>IDENTIFICATION</scope>
</reference>
<keyword evidence="1" id="KW-0175">Coiled coil</keyword>
<evidence type="ECO:0000256" key="2">
    <source>
        <dbReference type="SAM" id="MobiDB-lite"/>
    </source>
</evidence>
<feature type="coiled-coil region" evidence="1">
    <location>
        <begin position="23"/>
        <end position="75"/>
    </location>
</feature>
<evidence type="ECO:0000313" key="3">
    <source>
        <dbReference type="Proteomes" id="UP000887566"/>
    </source>
</evidence>
<dbReference type="PANTHER" id="PTHR23159:SF60">
    <property type="entry name" value="SPINDLE ASSEMBLY ABNORMAL PROTEIN 4"/>
    <property type="match status" value="1"/>
</dbReference>
<sequence length="658" mass="72788">MMSEQTLVDCGSLIVAPDISEQIRDLEERLASKDALISSLQMDLDARNNAAVTDVQPLENRVAELQASLAVAQDDIKKRDRTIQGLVKHVKKHSSVDAVEVSANVKEKKQLETEVAAAAEVRDALLSELGDHSAEEMSVLDARRIHADIDRLRTDLDRLTGENGVLQQQLQALDAAADPATEANLSQLSEFAKQSDNLNRIMRDRLSTLIAKVGDESLFNHLRALNDTSRHATQSAFDTPPSTAPLRVATAAHFEQSTTTPGGRRVSFAVDLIDMTSATDLYNRSVNTTQDLHNLKDKLYLLRTICERLFGKLKGSAEFLKDLLEQLGGSELAKKFADGFDSLHFDLDASMRQAQSLLDEVKTAEKSIADLTAQLDQVVNQSMTARSAGQSILTGQEFGLDDSQLHRDSGVTSGTPGTDRHAGGHAEVDRLQQQLQNEREVARSQHSERDALKAALDSELKAKEALESRLASASSENEHLRRELDQADARIAETYDAMKEKDIEMQNVHATLKELDKKLVTMREQHAIEMNERIGRVNELQSRLQQLSQQATTVDELAARLKAADDKLVDASAQSQSLSAMLDQQRQRCLDIQTDAERARAQAKHQSQRAQQLTAEVERLTKAIVESQTLSAAAKKEFDVTRRQLVEAQQSAKEAFDQ</sequence>
<name>A0A914UQV3_9BILA</name>
<feature type="coiled-coil region" evidence="1">
    <location>
        <begin position="347"/>
        <end position="381"/>
    </location>
</feature>
<feature type="coiled-coil region" evidence="1">
    <location>
        <begin position="108"/>
        <end position="176"/>
    </location>
</feature>
<evidence type="ECO:0000313" key="4">
    <source>
        <dbReference type="WBParaSite" id="PSAMB.scaffold11678size3197.g34325.t1"/>
    </source>
</evidence>
<dbReference type="Proteomes" id="UP000887566">
    <property type="component" value="Unplaced"/>
</dbReference>
<feature type="coiled-coil region" evidence="1">
    <location>
        <begin position="428"/>
        <end position="630"/>
    </location>
</feature>
<organism evidence="3 4">
    <name type="scientific">Plectus sambesii</name>
    <dbReference type="NCBI Taxonomy" id="2011161"/>
    <lineage>
        <taxon>Eukaryota</taxon>
        <taxon>Metazoa</taxon>
        <taxon>Ecdysozoa</taxon>
        <taxon>Nematoda</taxon>
        <taxon>Chromadorea</taxon>
        <taxon>Plectida</taxon>
        <taxon>Plectina</taxon>
        <taxon>Plectoidea</taxon>
        <taxon>Plectidae</taxon>
        <taxon>Plectus</taxon>
    </lineage>
</organism>
<protein>
    <submittedName>
        <fullName evidence="4">Uncharacterized protein</fullName>
    </submittedName>
</protein>
<accession>A0A914UQV3</accession>
<dbReference type="AlphaFoldDB" id="A0A914UQV3"/>
<proteinExistence type="predicted"/>